<comment type="function">
    <text evidence="6">Catalyzes the 2'-O-methylation of the ribose of cytidine 1402 (C1402) in 16S rRNA.</text>
</comment>
<dbReference type="PROSITE" id="PS01296">
    <property type="entry name" value="RSMI"/>
    <property type="match status" value="1"/>
</dbReference>
<dbReference type="InterPro" id="IPR018063">
    <property type="entry name" value="SAM_MeTrfase_RsmI_CS"/>
</dbReference>
<evidence type="ECO:0000256" key="3">
    <source>
        <dbReference type="ARBA" id="ARBA00022603"/>
    </source>
</evidence>
<evidence type="ECO:0000256" key="2">
    <source>
        <dbReference type="ARBA" id="ARBA00022552"/>
    </source>
</evidence>
<accession>A0A7Y3RL82</accession>
<dbReference type="Pfam" id="PF00590">
    <property type="entry name" value="TP_methylase"/>
    <property type="match status" value="1"/>
</dbReference>
<dbReference type="EMBL" id="JABFCX010000002">
    <property type="protein sequence ID" value="NNU16123.1"/>
    <property type="molecule type" value="Genomic_DNA"/>
</dbReference>
<dbReference type="NCBIfam" id="TIGR00096">
    <property type="entry name" value="16S rRNA (cytidine(1402)-2'-O)-methyltransferase"/>
    <property type="match status" value="1"/>
</dbReference>
<dbReference type="Gene3D" id="3.40.1010.10">
    <property type="entry name" value="Cobalt-precorrin-4 Transmethylase, Domain 1"/>
    <property type="match status" value="1"/>
</dbReference>
<dbReference type="PIRSF" id="PIRSF005917">
    <property type="entry name" value="MTase_YraL"/>
    <property type="match status" value="1"/>
</dbReference>
<dbReference type="CDD" id="cd11648">
    <property type="entry name" value="RsmI"/>
    <property type="match status" value="1"/>
</dbReference>
<evidence type="ECO:0000256" key="6">
    <source>
        <dbReference type="HAMAP-Rule" id="MF_01877"/>
    </source>
</evidence>
<dbReference type="GO" id="GO:0005737">
    <property type="term" value="C:cytoplasm"/>
    <property type="evidence" value="ECO:0007669"/>
    <property type="project" value="UniProtKB-SubCell"/>
</dbReference>
<dbReference type="AlphaFoldDB" id="A0A7Y3RL82"/>
<proteinExistence type="inferred from homology"/>
<dbReference type="InterPro" id="IPR000878">
    <property type="entry name" value="4pyrrol_Mease"/>
</dbReference>
<dbReference type="InterPro" id="IPR014776">
    <property type="entry name" value="4pyrrole_Mease_sub2"/>
</dbReference>
<dbReference type="EC" id="2.1.1.198" evidence="6"/>
<dbReference type="GO" id="GO:0070677">
    <property type="term" value="F:rRNA (cytosine-2'-O-)-methyltransferase activity"/>
    <property type="evidence" value="ECO:0007669"/>
    <property type="project" value="UniProtKB-UniRule"/>
</dbReference>
<evidence type="ECO:0000256" key="5">
    <source>
        <dbReference type="ARBA" id="ARBA00022691"/>
    </source>
</evidence>
<gene>
    <name evidence="6 9" type="primary">rsmI</name>
    <name evidence="9" type="ORF">HK107_07285</name>
</gene>
<comment type="similarity">
    <text evidence="6">Belongs to the methyltransferase superfamily. RsmI family.</text>
</comment>
<organism evidence="9 10">
    <name type="scientific">Parvularcula mediterranea</name>
    <dbReference type="NCBI Taxonomy" id="2732508"/>
    <lineage>
        <taxon>Bacteria</taxon>
        <taxon>Pseudomonadati</taxon>
        <taxon>Pseudomonadota</taxon>
        <taxon>Alphaproteobacteria</taxon>
        <taxon>Parvularculales</taxon>
        <taxon>Parvularculaceae</taxon>
        <taxon>Parvularcula</taxon>
    </lineage>
</organism>
<evidence type="ECO:0000256" key="4">
    <source>
        <dbReference type="ARBA" id="ARBA00022679"/>
    </source>
</evidence>
<sequence>MSDFRQLKPLQPGLHVAATPIGNLGDITRRVEQALVHADRVLCEDTRVTGKLYAALGLERPPLTPYHEHNAAEVRPQIIADLKEGKAIVLVSDAGTPLISDPGYKIVREARDEGIPVFTLPGASALTAALSIAGAPTDRFTFYGFLPKPAMTQHRLFSELKSRGETAVFYESGPRLAASLDMLDRVLGPRRVSICRELTKLHEEVVEGYASELSERYRDQPPKGEIVLVVHPPEKDYDAPSLDDVLARLMATESLRESARMAAEITGLPKKECYARALALKEAGG</sequence>
<name>A0A7Y3RL82_9PROT</name>
<comment type="caution">
    <text evidence="9">The sequence shown here is derived from an EMBL/GenBank/DDBJ whole genome shotgun (WGS) entry which is preliminary data.</text>
</comment>
<dbReference type="InterPro" id="IPR008189">
    <property type="entry name" value="rRNA_ssu_MeTfrase_I"/>
</dbReference>
<dbReference type="RefSeq" id="WP_173198093.1">
    <property type="nucleotide sequence ID" value="NZ_JABFCX010000002.1"/>
</dbReference>
<feature type="domain" description="Tetrapyrrole methylase" evidence="7">
    <location>
        <begin position="14"/>
        <end position="213"/>
    </location>
</feature>
<dbReference type="InterPro" id="IPR053910">
    <property type="entry name" value="RsmI_HTH"/>
</dbReference>
<comment type="subcellular location">
    <subcellularLocation>
        <location evidence="6">Cytoplasm</location>
    </subcellularLocation>
</comment>
<keyword evidence="4 6" id="KW-0808">Transferase</keyword>
<dbReference type="Proteomes" id="UP000536835">
    <property type="component" value="Unassembled WGS sequence"/>
</dbReference>
<comment type="catalytic activity">
    <reaction evidence="6">
        <text>cytidine(1402) in 16S rRNA + S-adenosyl-L-methionine = 2'-O-methylcytidine(1402) in 16S rRNA + S-adenosyl-L-homocysteine + H(+)</text>
        <dbReference type="Rhea" id="RHEA:42924"/>
        <dbReference type="Rhea" id="RHEA-COMP:10285"/>
        <dbReference type="Rhea" id="RHEA-COMP:10286"/>
        <dbReference type="ChEBI" id="CHEBI:15378"/>
        <dbReference type="ChEBI" id="CHEBI:57856"/>
        <dbReference type="ChEBI" id="CHEBI:59789"/>
        <dbReference type="ChEBI" id="CHEBI:74495"/>
        <dbReference type="ChEBI" id="CHEBI:82748"/>
        <dbReference type="EC" id="2.1.1.198"/>
    </reaction>
</comment>
<keyword evidence="10" id="KW-1185">Reference proteome</keyword>
<dbReference type="FunFam" id="3.30.950.10:FF:000002">
    <property type="entry name" value="Ribosomal RNA small subunit methyltransferase I"/>
    <property type="match status" value="1"/>
</dbReference>
<protein>
    <recommendedName>
        <fullName evidence="6">Ribosomal RNA small subunit methyltransferase I</fullName>
        <ecNumber evidence="6">2.1.1.198</ecNumber>
    </recommendedName>
    <alternativeName>
        <fullName evidence="6">16S rRNA 2'-O-ribose C1402 methyltransferase</fullName>
    </alternativeName>
    <alternativeName>
        <fullName evidence="6">rRNA (cytidine-2'-O-)-methyltransferase RsmI</fullName>
    </alternativeName>
</protein>
<evidence type="ECO:0000256" key="1">
    <source>
        <dbReference type="ARBA" id="ARBA00022490"/>
    </source>
</evidence>
<feature type="domain" description="RsmI HTH" evidence="8">
    <location>
        <begin position="238"/>
        <end position="281"/>
    </location>
</feature>
<dbReference type="SUPFAM" id="SSF53790">
    <property type="entry name" value="Tetrapyrrole methylase"/>
    <property type="match status" value="1"/>
</dbReference>
<keyword evidence="2 6" id="KW-0698">rRNA processing</keyword>
<keyword evidence="3 6" id="KW-0489">Methyltransferase</keyword>
<dbReference type="InterPro" id="IPR035996">
    <property type="entry name" value="4pyrrol_Methylase_sf"/>
</dbReference>
<dbReference type="HAMAP" id="MF_01877">
    <property type="entry name" value="16SrRNA_methyltr_I"/>
    <property type="match status" value="1"/>
</dbReference>
<dbReference type="InterPro" id="IPR014777">
    <property type="entry name" value="4pyrrole_Mease_sub1"/>
</dbReference>
<keyword evidence="5 6" id="KW-0949">S-adenosyl-L-methionine</keyword>
<dbReference type="PANTHER" id="PTHR46111">
    <property type="entry name" value="RIBOSOMAL RNA SMALL SUBUNIT METHYLTRANSFERASE I"/>
    <property type="match status" value="1"/>
</dbReference>
<evidence type="ECO:0000259" key="7">
    <source>
        <dbReference type="Pfam" id="PF00590"/>
    </source>
</evidence>
<evidence type="ECO:0000313" key="10">
    <source>
        <dbReference type="Proteomes" id="UP000536835"/>
    </source>
</evidence>
<evidence type="ECO:0000259" key="8">
    <source>
        <dbReference type="Pfam" id="PF23016"/>
    </source>
</evidence>
<reference evidence="9 10" key="1">
    <citation type="submission" date="2020-05" db="EMBL/GenBank/DDBJ databases">
        <title>Parvularcula mediterraneae sp. nov., isolated from polypropylene straw from shallow seawater of the seashore of Laganas in Zakynthos island, Greece.</title>
        <authorList>
            <person name="Szabo I."/>
            <person name="Al-Omari J."/>
            <person name="Rado J."/>
            <person name="Szerdahelyi G.S."/>
        </authorList>
    </citation>
    <scope>NUCLEOTIDE SEQUENCE [LARGE SCALE GENOMIC DNA]</scope>
    <source>
        <strain evidence="9 10">ZS-1/3</strain>
    </source>
</reference>
<dbReference type="Pfam" id="PF23016">
    <property type="entry name" value="RsmI_C"/>
    <property type="match status" value="1"/>
</dbReference>
<evidence type="ECO:0000313" key="9">
    <source>
        <dbReference type="EMBL" id="NNU16123.1"/>
    </source>
</evidence>
<dbReference type="PANTHER" id="PTHR46111:SF1">
    <property type="entry name" value="RIBOSOMAL RNA SMALL SUBUNIT METHYLTRANSFERASE I"/>
    <property type="match status" value="1"/>
</dbReference>
<keyword evidence="1 6" id="KW-0963">Cytoplasm</keyword>
<dbReference type="Gene3D" id="3.30.950.10">
    <property type="entry name" value="Methyltransferase, Cobalt-precorrin-4 Transmethylase, Domain 2"/>
    <property type="match status" value="1"/>
</dbReference>